<protein>
    <submittedName>
        <fullName evidence="2">Uncharacterized protein</fullName>
    </submittedName>
</protein>
<name>A0AAN6Q131_9PEZI</name>
<keyword evidence="3" id="KW-1185">Reference proteome</keyword>
<organism evidence="2 3">
    <name type="scientific">Parathielavia hyrcaniae</name>
    <dbReference type="NCBI Taxonomy" id="113614"/>
    <lineage>
        <taxon>Eukaryota</taxon>
        <taxon>Fungi</taxon>
        <taxon>Dikarya</taxon>
        <taxon>Ascomycota</taxon>
        <taxon>Pezizomycotina</taxon>
        <taxon>Sordariomycetes</taxon>
        <taxon>Sordariomycetidae</taxon>
        <taxon>Sordariales</taxon>
        <taxon>Chaetomiaceae</taxon>
        <taxon>Parathielavia</taxon>
    </lineage>
</organism>
<comment type="caution">
    <text evidence="2">The sequence shown here is derived from an EMBL/GenBank/DDBJ whole genome shotgun (WGS) entry which is preliminary data.</text>
</comment>
<evidence type="ECO:0000256" key="1">
    <source>
        <dbReference type="SAM" id="MobiDB-lite"/>
    </source>
</evidence>
<dbReference type="EMBL" id="MU863652">
    <property type="protein sequence ID" value="KAK4099082.1"/>
    <property type="molecule type" value="Genomic_DNA"/>
</dbReference>
<feature type="region of interest" description="Disordered" evidence="1">
    <location>
        <begin position="25"/>
        <end position="80"/>
    </location>
</feature>
<sequence>MRLLCPGVPAAAAEEGDAGQPYCRVGRGTEVRRPRRIPHGQGRLDQGVQGARSDAEAGARRPRLQARGAERDAHHRVAVQEPEVGAVAHCAARCRPRHVPRRCAGHRLSHEGRQGQGQGQARRRHRQMRAAAQGRHDASHG</sequence>
<dbReference type="Proteomes" id="UP001305647">
    <property type="component" value="Unassembled WGS sequence"/>
</dbReference>
<reference evidence="2" key="1">
    <citation type="journal article" date="2023" name="Mol. Phylogenet. Evol.">
        <title>Genome-scale phylogeny and comparative genomics of the fungal order Sordariales.</title>
        <authorList>
            <person name="Hensen N."/>
            <person name="Bonometti L."/>
            <person name="Westerberg I."/>
            <person name="Brannstrom I.O."/>
            <person name="Guillou S."/>
            <person name="Cros-Aarteil S."/>
            <person name="Calhoun S."/>
            <person name="Haridas S."/>
            <person name="Kuo A."/>
            <person name="Mondo S."/>
            <person name="Pangilinan J."/>
            <person name="Riley R."/>
            <person name="LaButti K."/>
            <person name="Andreopoulos B."/>
            <person name="Lipzen A."/>
            <person name="Chen C."/>
            <person name="Yan M."/>
            <person name="Daum C."/>
            <person name="Ng V."/>
            <person name="Clum A."/>
            <person name="Steindorff A."/>
            <person name="Ohm R.A."/>
            <person name="Martin F."/>
            <person name="Silar P."/>
            <person name="Natvig D.O."/>
            <person name="Lalanne C."/>
            <person name="Gautier V."/>
            <person name="Ament-Velasquez S.L."/>
            <person name="Kruys A."/>
            <person name="Hutchinson M.I."/>
            <person name="Powell A.J."/>
            <person name="Barry K."/>
            <person name="Miller A.N."/>
            <person name="Grigoriev I.V."/>
            <person name="Debuchy R."/>
            <person name="Gladieux P."/>
            <person name="Hiltunen Thoren M."/>
            <person name="Johannesson H."/>
        </authorList>
    </citation>
    <scope>NUCLEOTIDE SEQUENCE</scope>
    <source>
        <strain evidence="2">CBS 757.83</strain>
    </source>
</reference>
<gene>
    <name evidence="2" type="ORF">N658DRAFT_173264</name>
</gene>
<evidence type="ECO:0000313" key="2">
    <source>
        <dbReference type="EMBL" id="KAK4099082.1"/>
    </source>
</evidence>
<dbReference type="AlphaFoldDB" id="A0AAN6Q131"/>
<evidence type="ECO:0000313" key="3">
    <source>
        <dbReference type="Proteomes" id="UP001305647"/>
    </source>
</evidence>
<feature type="region of interest" description="Disordered" evidence="1">
    <location>
        <begin position="97"/>
        <end position="141"/>
    </location>
</feature>
<feature type="compositionally biased region" description="Basic residues" evidence="1">
    <location>
        <begin position="97"/>
        <end position="107"/>
    </location>
</feature>
<accession>A0AAN6Q131</accession>
<reference evidence="2" key="2">
    <citation type="submission" date="2023-05" db="EMBL/GenBank/DDBJ databases">
        <authorList>
            <consortium name="Lawrence Berkeley National Laboratory"/>
            <person name="Steindorff A."/>
            <person name="Hensen N."/>
            <person name="Bonometti L."/>
            <person name="Westerberg I."/>
            <person name="Brannstrom I.O."/>
            <person name="Guillou S."/>
            <person name="Cros-Aarteil S."/>
            <person name="Calhoun S."/>
            <person name="Haridas S."/>
            <person name="Kuo A."/>
            <person name="Mondo S."/>
            <person name="Pangilinan J."/>
            <person name="Riley R."/>
            <person name="Labutti K."/>
            <person name="Andreopoulos B."/>
            <person name="Lipzen A."/>
            <person name="Chen C."/>
            <person name="Yanf M."/>
            <person name="Daum C."/>
            <person name="Ng V."/>
            <person name="Clum A."/>
            <person name="Ohm R."/>
            <person name="Martin F."/>
            <person name="Silar P."/>
            <person name="Natvig D."/>
            <person name="Lalanne C."/>
            <person name="Gautier V."/>
            <person name="Ament-Velasquez S.L."/>
            <person name="Kruys A."/>
            <person name="Hutchinson M.I."/>
            <person name="Powell A.J."/>
            <person name="Barry K."/>
            <person name="Miller A.N."/>
            <person name="Grigoriev I.V."/>
            <person name="Debuchy R."/>
            <person name="Gladieux P."/>
            <person name="Thoren M.H."/>
            <person name="Johannesson H."/>
        </authorList>
    </citation>
    <scope>NUCLEOTIDE SEQUENCE</scope>
    <source>
        <strain evidence="2">CBS 757.83</strain>
    </source>
</reference>
<proteinExistence type="predicted"/>